<dbReference type="RefSeq" id="XP_033392767.1">
    <property type="nucleotide sequence ID" value="XM_033542563.1"/>
</dbReference>
<dbReference type="InterPro" id="IPR036047">
    <property type="entry name" value="F-box-like_dom_sf"/>
</dbReference>
<dbReference type="SUPFAM" id="SSF81383">
    <property type="entry name" value="F-box domain"/>
    <property type="match status" value="1"/>
</dbReference>
<protein>
    <recommendedName>
        <fullName evidence="1">F-box domain-containing protein</fullName>
    </recommendedName>
</protein>
<dbReference type="AlphaFoldDB" id="A0A6A6AYP4"/>
<reference evidence="2" key="1">
    <citation type="journal article" date="2020" name="Stud. Mycol.">
        <title>101 Dothideomycetes genomes: a test case for predicting lifestyles and emergence of pathogens.</title>
        <authorList>
            <person name="Haridas S."/>
            <person name="Albert R."/>
            <person name="Binder M."/>
            <person name="Bloem J."/>
            <person name="Labutti K."/>
            <person name="Salamov A."/>
            <person name="Andreopoulos B."/>
            <person name="Baker S."/>
            <person name="Barry K."/>
            <person name="Bills G."/>
            <person name="Bluhm B."/>
            <person name="Cannon C."/>
            <person name="Castanera R."/>
            <person name="Culley D."/>
            <person name="Daum C."/>
            <person name="Ezra D."/>
            <person name="Gonzalez J."/>
            <person name="Henrissat B."/>
            <person name="Kuo A."/>
            <person name="Liang C."/>
            <person name="Lipzen A."/>
            <person name="Lutzoni F."/>
            <person name="Magnuson J."/>
            <person name="Mondo S."/>
            <person name="Nolan M."/>
            <person name="Ohm R."/>
            <person name="Pangilinan J."/>
            <person name="Park H.-J."/>
            <person name="Ramirez L."/>
            <person name="Alfaro M."/>
            <person name="Sun H."/>
            <person name="Tritt A."/>
            <person name="Yoshinaga Y."/>
            <person name="Zwiers L.-H."/>
            <person name="Turgeon B."/>
            <person name="Goodwin S."/>
            <person name="Spatafora J."/>
            <person name="Crous P."/>
            <person name="Grigoriev I."/>
        </authorList>
    </citation>
    <scope>NUCLEOTIDE SEQUENCE</scope>
    <source>
        <strain evidence="2">CBS 121167</strain>
    </source>
</reference>
<dbReference type="EMBL" id="ML995507">
    <property type="protein sequence ID" value="KAF2137049.1"/>
    <property type="molecule type" value="Genomic_DNA"/>
</dbReference>
<evidence type="ECO:0000313" key="2">
    <source>
        <dbReference type="EMBL" id="KAF2137049.1"/>
    </source>
</evidence>
<feature type="domain" description="F-box" evidence="1">
    <location>
        <begin position="1"/>
        <end position="55"/>
    </location>
</feature>
<dbReference type="GeneID" id="54300060"/>
<dbReference type="Proteomes" id="UP000799438">
    <property type="component" value="Unassembled WGS sequence"/>
</dbReference>
<name>A0A6A6AYP4_9PEZI</name>
<accession>A0A6A6AYP4</accession>
<dbReference type="CDD" id="cd09917">
    <property type="entry name" value="F-box_SF"/>
    <property type="match status" value="1"/>
</dbReference>
<keyword evidence="3" id="KW-1185">Reference proteome</keyword>
<dbReference type="InterPro" id="IPR032675">
    <property type="entry name" value="LRR_dom_sf"/>
</dbReference>
<dbReference type="SUPFAM" id="SSF52047">
    <property type="entry name" value="RNI-like"/>
    <property type="match status" value="1"/>
</dbReference>
<dbReference type="PROSITE" id="PS50181">
    <property type="entry name" value="FBOX"/>
    <property type="match status" value="1"/>
</dbReference>
<organism evidence="2 3">
    <name type="scientific">Aplosporella prunicola CBS 121167</name>
    <dbReference type="NCBI Taxonomy" id="1176127"/>
    <lineage>
        <taxon>Eukaryota</taxon>
        <taxon>Fungi</taxon>
        <taxon>Dikarya</taxon>
        <taxon>Ascomycota</taxon>
        <taxon>Pezizomycotina</taxon>
        <taxon>Dothideomycetes</taxon>
        <taxon>Dothideomycetes incertae sedis</taxon>
        <taxon>Botryosphaeriales</taxon>
        <taxon>Aplosporellaceae</taxon>
        <taxon>Aplosporella</taxon>
    </lineage>
</organism>
<gene>
    <name evidence="2" type="ORF">K452DRAFT_302217</name>
</gene>
<dbReference type="Gene3D" id="3.80.10.10">
    <property type="entry name" value="Ribonuclease Inhibitor"/>
    <property type="match status" value="1"/>
</dbReference>
<sequence length="434" mass="50379">MLFEEFPVELIQSVLGFMDSRSLLSTMMTCKKLRSLGEPILYSHVVFSYKLFKALGKRSHLFSLVRHFESPEELYGWEEDFESVQDVEEVKQIVRIMAVDTKVDRNMDPIYFRGEDHNDALFFFLTTKFPNLKSLQVNGDYYHSAYLVPFFANIAMKFPIERRLCKLKRLELASEPESDHRHNGPSPYIFHLPQLESLSFFSPLGVVRRWPEQCLRLDHLRELQMTNLRHDIESLRAVITAAPNLLDLEAFIQPERGWMGEKPFDCTVLGDALRQCRRLRRLVIKAPKKYRIQSDEHEIRMQGSIGSLTSLSELQYLVISLDAFLGCLKPPENLCFPATDYLPPNLHTLMFYVDMGTVDPGEWTPMDVYETSVVCTRRERPPFPKLQHYGIEGYGQWAEKEEELVGSLCKLAGLSYDVDLPWHSLNHLVFGDED</sequence>
<dbReference type="InterPro" id="IPR001810">
    <property type="entry name" value="F-box_dom"/>
</dbReference>
<evidence type="ECO:0000259" key="1">
    <source>
        <dbReference type="PROSITE" id="PS50181"/>
    </source>
</evidence>
<proteinExistence type="predicted"/>
<dbReference type="Pfam" id="PF00646">
    <property type="entry name" value="F-box"/>
    <property type="match status" value="1"/>
</dbReference>
<evidence type="ECO:0000313" key="3">
    <source>
        <dbReference type="Proteomes" id="UP000799438"/>
    </source>
</evidence>